<dbReference type="PANTHER" id="PTHR48421:SF1">
    <property type="entry name" value="MYCBP-ASSOCIATED PROTEIN"/>
    <property type="match status" value="1"/>
</dbReference>
<dbReference type="EMBL" id="MKHE01000005">
    <property type="protein sequence ID" value="OWK14982.1"/>
    <property type="molecule type" value="Genomic_DNA"/>
</dbReference>
<evidence type="ECO:0008006" key="3">
    <source>
        <dbReference type="Google" id="ProtNLM"/>
    </source>
</evidence>
<proteinExistence type="predicted"/>
<evidence type="ECO:0000313" key="1">
    <source>
        <dbReference type="EMBL" id="OWK14982.1"/>
    </source>
</evidence>
<protein>
    <recommendedName>
        <fullName evidence="3">MYCBPAP</fullName>
    </recommendedName>
</protein>
<dbReference type="AlphaFoldDB" id="A0A212D9U4"/>
<organism evidence="1 2">
    <name type="scientific">Cervus elaphus hippelaphus</name>
    <name type="common">European red deer</name>
    <dbReference type="NCBI Taxonomy" id="46360"/>
    <lineage>
        <taxon>Eukaryota</taxon>
        <taxon>Metazoa</taxon>
        <taxon>Chordata</taxon>
        <taxon>Craniata</taxon>
        <taxon>Vertebrata</taxon>
        <taxon>Euteleostomi</taxon>
        <taxon>Mammalia</taxon>
        <taxon>Eutheria</taxon>
        <taxon>Laurasiatheria</taxon>
        <taxon>Artiodactyla</taxon>
        <taxon>Ruminantia</taxon>
        <taxon>Pecora</taxon>
        <taxon>Cervidae</taxon>
        <taxon>Cervinae</taxon>
        <taxon>Cervus</taxon>
    </lineage>
</organism>
<dbReference type="OrthoDB" id="10263316at2759"/>
<dbReference type="InterPro" id="IPR032707">
    <property type="entry name" value="MYCBPAP"/>
</dbReference>
<sequence>MVPLTCQAVTALPEENQREDALIRLNKAALELCQEPWPLQSDFLYQMCLQLWRDLIDSLVSHSLWLRALLGLPEKETIYLDMPEEQDRKSPLVTEVKDRLNSKKHKTKDDKKPVKSLSRDMFSLEEPVPDSIIPSQEPIDPLVMEKYTHRLHTESKPLPVMFTPSFQVYGLLDALVTDLLALADELNPQKNVEEPLRLCT</sequence>
<dbReference type="Proteomes" id="UP000242450">
    <property type="component" value="Chromosome 5"/>
</dbReference>
<accession>A0A212D9U4</accession>
<keyword evidence="2" id="KW-1185">Reference proteome</keyword>
<gene>
    <name evidence="1" type="ORF">Celaphus_00001138</name>
</gene>
<comment type="caution">
    <text evidence="1">The sequence shown here is derived from an EMBL/GenBank/DDBJ whole genome shotgun (WGS) entry which is preliminary data.</text>
</comment>
<evidence type="ECO:0000313" key="2">
    <source>
        <dbReference type="Proteomes" id="UP000242450"/>
    </source>
</evidence>
<reference evidence="1 2" key="1">
    <citation type="journal article" date="2018" name="Mol. Genet. Genomics">
        <title>The red deer Cervus elaphus genome CerEla1.0: sequencing, annotating, genes, and chromosomes.</title>
        <authorList>
            <person name="Bana N.A."/>
            <person name="Nyiri A."/>
            <person name="Nagy J."/>
            <person name="Frank K."/>
            <person name="Nagy T."/>
            <person name="Steger V."/>
            <person name="Schiller M."/>
            <person name="Lakatos P."/>
            <person name="Sugar L."/>
            <person name="Horn P."/>
            <person name="Barta E."/>
            <person name="Orosz L."/>
        </authorList>
    </citation>
    <scope>NUCLEOTIDE SEQUENCE [LARGE SCALE GENOMIC DNA]</scope>
    <source>
        <strain evidence="1">Hungarian</strain>
    </source>
</reference>
<name>A0A212D9U4_CEREH</name>
<dbReference type="PANTHER" id="PTHR48421">
    <property type="entry name" value="MYCBP-ASSOCIATED PROTEIN"/>
    <property type="match status" value="1"/>
</dbReference>